<reference evidence="2 3" key="1">
    <citation type="submission" date="2019-01" db="EMBL/GenBank/DDBJ databases">
        <title>Draft Genome and Complete Hox-Cluster Characterization of the Sterlet Sturgeon (Acipenser ruthenus).</title>
        <authorList>
            <person name="Wei Q."/>
        </authorList>
    </citation>
    <scope>NUCLEOTIDE SEQUENCE [LARGE SCALE GENOMIC DNA]</scope>
    <source>
        <strain evidence="2">WHYD16114868_AA</strain>
        <tissue evidence="2">Blood</tissue>
    </source>
</reference>
<gene>
    <name evidence="2" type="ORF">EOD39_1375</name>
</gene>
<accession>A0A444UCW6</accession>
<name>A0A444UCW6_ACIRT</name>
<dbReference type="Proteomes" id="UP000289886">
    <property type="component" value="Unassembled WGS sequence"/>
</dbReference>
<organism evidence="2 3">
    <name type="scientific">Acipenser ruthenus</name>
    <name type="common">Sterlet sturgeon</name>
    <dbReference type="NCBI Taxonomy" id="7906"/>
    <lineage>
        <taxon>Eukaryota</taxon>
        <taxon>Metazoa</taxon>
        <taxon>Chordata</taxon>
        <taxon>Craniata</taxon>
        <taxon>Vertebrata</taxon>
        <taxon>Euteleostomi</taxon>
        <taxon>Actinopterygii</taxon>
        <taxon>Chondrostei</taxon>
        <taxon>Acipenseriformes</taxon>
        <taxon>Acipenseridae</taxon>
        <taxon>Acipenser</taxon>
    </lineage>
</organism>
<evidence type="ECO:0000256" key="1">
    <source>
        <dbReference type="SAM" id="MobiDB-lite"/>
    </source>
</evidence>
<proteinExistence type="predicted"/>
<comment type="caution">
    <text evidence="2">The sequence shown here is derived from an EMBL/GenBank/DDBJ whole genome shotgun (WGS) entry which is preliminary data.</text>
</comment>
<dbReference type="EMBL" id="SCEB01214814">
    <property type="protein sequence ID" value="RXM33001.1"/>
    <property type="molecule type" value="Genomic_DNA"/>
</dbReference>
<sequence>MGHDRLTSSSSFALLRRGRGDTALEDRYNRRDPDSFSFTTNAGLEAPKKNGTIGEEPHLPGERGCQRGRKSNRTLAGQRGASPACNKLATREQEQIDRDCNKDIKVQVLFC</sequence>
<feature type="region of interest" description="Disordered" evidence="1">
    <location>
        <begin position="1"/>
        <end position="84"/>
    </location>
</feature>
<feature type="compositionally biased region" description="Basic and acidic residues" evidence="1">
    <location>
        <begin position="55"/>
        <end position="65"/>
    </location>
</feature>
<dbReference type="AlphaFoldDB" id="A0A444UCW6"/>
<evidence type="ECO:0000313" key="3">
    <source>
        <dbReference type="Proteomes" id="UP000289886"/>
    </source>
</evidence>
<keyword evidence="3" id="KW-1185">Reference proteome</keyword>
<feature type="compositionally biased region" description="Basic and acidic residues" evidence="1">
    <location>
        <begin position="18"/>
        <end position="34"/>
    </location>
</feature>
<protein>
    <submittedName>
        <fullName evidence="2">Uncharacterized protein</fullName>
    </submittedName>
</protein>
<evidence type="ECO:0000313" key="2">
    <source>
        <dbReference type="EMBL" id="RXM33001.1"/>
    </source>
</evidence>